<evidence type="ECO:0000313" key="2">
    <source>
        <dbReference type="Proteomes" id="UP000429980"/>
    </source>
</evidence>
<proteinExistence type="predicted"/>
<dbReference type="EMBL" id="NILF01000024">
    <property type="protein sequence ID" value="TWL41104.1"/>
    <property type="molecule type" value="Genomic_DNA"/>
</dbReference>
<evidence type="ECO:0000313" key="1">
    <source>
        <dbReference type="EMBL" id="TWL41104.1"/>
    </source>
</evidence>
<sequence length="39" mass="4503">MLKLPKQAAFSRFFFQIVKKNTARLCKMGERAKMANNNA</sequence>
<protein>
    <submittedName>
        <fullName evidence="1">Uncharacterized protein</fullName>
    </submittedName>
</protein>
<keyword evidence="2" id="KW-1185">Reference proteome</keyword>
<gene>
    <name evidence="1" type="ORF">CHCC15381_1642</name>
</gene>
<name>A0ABY3FY08_9BACI</name>
<reference evidence="1 2" key="1">
    <citation type="submission" date="2019-06" db="EMBL/GenBank/DDBJ databases">
        <title>Genome sequence analysis of &gt;100 Bacillus licheniformis strains suggests intrinsic resistance to this species.</title>
        <authorList>
            <person name="Wels M."/>
            <person name="Siezen R.J."/>
            <person name="Johansen E."/>
            <person name="Stuer-Lauridsen B."/>
            <person name="Bjerre K."/>
            <person name="Nielsen B.K.K."/>
        </authorList>
    </citation>
    <scope>NUCLEOTIDE SEQUENCE [LARGE SCALE GENOMIC DNA]</scope>
    <source>
        <strain evidence="1 2">BAC-15381</strain>
    </source>
</reference>
<organism evidence="1 2">
    <name type="scientific">Bacillus paralicheniformis</name>
    <dbReference type="NCBI Taxonomy" id="1648923"/>
    <lineage>
        <taxon>Bacteria</taxon>
        <taxon>Bacillati</taxon>
        <taxon>Bacillota</taxon>
        <taxon>Bacilli</taxon>
        <taxon>Bacillales</taxon>
        <taxon>Bacillaceae</taxon>
        <taxon>Bacillus</taxon>
    </lineage>
</organism>
<comment type="caution">
    <text evidence="1">The sequence shown here is derived from an EMBL/GenBank/DDBJ whole genome shotgun (WGS) entry which is preliminary data.</text>
</comment>
<dbReference type="Proteomes" id="UP000429980">
    <property type="component" value="Unassembled WGS sequence"/>
</dbReference>
<accession>A0ABY3FY08</accession>